<evidence type="ECO:0000313" key="2">
    <source>
        <dbReference type="Proteomes" id="UP000555103"/>
    </source>
</evidence>
<dbReference type="Proteomes" id="UP000555103">
    <property type="component" value="Unassembled WGS sequence"/>
</dbReference>
<proteinExistence type="predicted"/>
<gene>
    <name evidence="1" type="ORF">GGR21_001491</name>
</gene>
<accession>A0A840CNF5</accession>
<dbReference type="AlphaFoldDB" id="A0A840CNF5"/>
<comment type="caution">
    <text evidence="1">The sequence shown here is derived from an EMBL/GenBank/DDBJ whole genome shotgun (WGS) entry which is preliminary data.</text>
</comment>
<dbReference type="InterPro" id="IPR019271">
    <property type="entry name" value="DUF2284_metal-binding"/>
</dbReference>
<dbReference type="EMBL" id="JACIEP010000004">
    <property type="protein sequence ID" value="MBB4035598.1"/>
    <property type="molecule type" value="Genomic_DNA"/>
</dbReference>
<organism evidence="1 2">
    <name type="scientific">Dysgonomonas hofstadii</name>
    <dbReference type="NCBI Taxonomy" id="637886"/>
    <lineage>
        <taxon>Bacteria</taxon>
        <taxon>Pseudomonadati</taxon>
        <taxon>Bacteroidota</taxon>
        <taxon>Bacteroidia</taxon>
        <taxon>Bacteroidales</taxon>
        <taxon>Dysgonomonadaceae</taxon>
        <taxon>Dysgonomonas</taxon>
    </lineage>
</organism>
<protein>
    <submittedName>
        <fullName evidence="1">Putative metal-binding protein</fullName>
    </submittedName>
</protein>
<evidence type="ECO:0000313" key="1">
    <source>
        <dbReference type="EMBL" id="MBB4035598.1"/>
    </source>
</evidence>
<sequence>MLSVKNYFSYIPIVDYIADYRDVDKFIVFCKQCSKYGNCWACPPYEFDTTDYILKYNRAYIIGTKINLSYDIRKASKDAEESKLTGANIITDVRKVLDEQLLKIEADIPNSKAFFAGTCHICEPEGCMRIQNEPCRYPDKIRHSLESIGFDIGKTTEELLNIKLKWSNDGFLPEYLTLVSGLFTNSRVDNLEDYFT</sequence>
<keyword evidence="2" id="KW-1185">Reference proteome</keyword>
<reference evidence="1 2" key="1">
    <citation type="submission" date="2020-08" db="EMBL/GenBank/DDBJ databases">
        <title>Genomic Encyclopedia of Type Strains, Phase IV (KMG-IV): sequencing the most valuable type-strain genomes for metagenomic binning, comparative biology and taxonomic classification.</title>
        <authorList>
            <person name="Goeker M."/>
        </authorList>
    </citation>
    <scope>NUCLEOTIDE SEQUENCE [LARGE SCALE GENOMIC DNA]</scope>
    <source>
        <strain evidence="1 2">DSM 104969</strain>
    </source>
</reference>
<name>A0A840CNF5_9BACT</name>
<dbReference type="RefSeq" id="WP_183306525.1">
    <property type="nucleotide sequence ID" value="NZ_JACIEP010000004.1"/>
</dbReference>
<dbReference type="Pfam" id="PF10050">
    <property type="entry name" value="DUF2284"/>
    <property type="match status" value="1"/>
</dbReference>